<gene>
    <name evidence="1" type="ORF">BT96DRAFT_760836</name>
</gene>
<feature type="non-terminal residue" evidence="1">
    <location>
        <position position="72"/>
    </location>
</feature>
<evidence type="ECO:0000313" key="2">
    <source>
        <dbReference type="Proteomes" id="UP000799118"/>
    </source>
</evidence>
<protein>
    <submittedName>
        <fullName evidence="1">Uncharacterized protein</fullName>
    </submittedName>
</protein>
<dbReference type="Proteomes" id="UP000799118">
    <property type="component" value="Unassembled WGS sequence"/>
</dbReference>
<organism evidence="1 2">
    <name type="scientific">Gymnopus androsaceus JB14</name>
    <dbReference type="NCBI Taxonomy" id="1447944"/>
    <lineage>
        <taxon>Eukaryota</taxon>
        <taxon>Fungi</taxon>
        <taxon>Dikarya</taxon>
        <taxon>Basidiomycota</taxon>
        <taxon>Agaricomycotina</taxon>
        <taxon>Agaricomycetes</taxon>
        <taxon>Agaricomycetidae</taxon>
        <taxon>Agaricales</taxon>
        <taxon>Marasmiineae</taxon>
        <taxon>Omphalotaceae</taxon>
        <taxon>Gymnopus</taxon>
    </lineage>
</organism>
<keyword evidence="2" id="KW-1185">Reference proteome</keyword>
<dbReference type="AlphaFoldDB" id="A0A6A4GWQ1"/>
<dbReference type="EMBL" id="ML769695">
    <property type="protein sequence ID" value="KAE9389475.1"/>
    <property type="molecule type" value="Genomic_DNA"/>
</dbReference>
<accession>A0A6A4GWQ1</accession>
<feature type="non-terminal residue" evidence="1">
    <location>
        <position position="1"/>
    </location>
</feature>
<reference evidence="1" key="1">
    <citation type="journal article" date="2019" name="Environ. Microbiol.">
        <title>Fungal ecological strategies reflected in gene transcription - a case study of two litter decomposers.</title>
        <authorList>
            <person name="Barbi F."/>
            <person name="Kohler A."/>
            <person name="Barry K."/>
            <person name="Baskaran P."/>
            <person name="Daum C."/>
            <person name="Fauchery L."/>
            <person name="Ihrmark K."/>
            <person name="Kuo A."/>
            <person name="LaButti K."/>
            <person name="Lipzen A."/>
            <person name="Morin E."/>
            <person name="Grigoriev I.V."/>
            <person name="Henrissat B."/>
            <person name="Lindahl B."/>
            <person name="Martin F."/>
        </authorList>
    </citation>
    <scope>NUCLEOTIDE SEQUENCE</scope>
    <source>
        <strain evidence="1">JB14</strain>
    </source>
</reference>
<proteinExistence type="predicted"/>
<sequence length="72" mass="8229">DLVEISRFEAETNSIIFCRKEADVNGHNPYILVGGRHNHNLKCILSGRAAKATMFYISDYILKMPLMMEEVL</sequence>
<dbReference type="OrthoDB" id="3267861at2759"/>
<evidence type="ECO:0000313" key="1">
    <source>
        <dbReference type="EMBL" id="KAE9389475.1"/>
    </source>
</evidence>
<name>A0A6A4GWQ1_9AGAR</name>